<evidence type="ECO:0000313" key="5">
    <source>
        <dbReference type="EMBL" id="RAM01463.1"/>
    </source>
</evidence>
<dbReference type="NCBIfam" id="TIGR01361">
    <property type="entry name" value="DAHP_synth_Bsub"/>
    <property type="match status" value="1"/>
</dbReference>
<dbReference type="CDD" id="cd04905">
    <property type="entry name" value="ACT_CM-PDT"/>
    <property type="match status" value="1"/>
</dbReference>
<dbReference type="GO" id="GO:0003849">
    <property type="term" value="F:3-deoxy-7-phosphoheptulonate synthase activity"/>
    <property type="evidence" value="ECO:0007669"/>
    <property type="project" value="UniProtKB-EC"/>
</dbReference>
<dbReference type="EMBL" id="QLNI01000027">
    <property type="protein sequence ID" value="RAM01463.1"/>
    <property type="molecule type" value="Genomic_DNA"/>
</dbReference>
<accession>A0A328FED5</accession>
<dbReference type="GO" id="GO:0004664">
    <property type="term" value="F:prephenate dehydratase activity"/>
    <property type="evidence" value="ECO:0007669"/>
    <property type="project" value="InterPro"/>
</dbReference>
<evidence type="ECO:0000313" key="4">
    <source>
        <dbReference type="EMBL" id="QBH14508.1"/>
    </source>
</evidence>
<dbReference type="GO" id="GO:0009094">
    <property type="term" value="P:L-phenylalanine biosynthetic process"/>
    <property type="evidence" value="ECO:0007669"/>
    <property type="project" value="UniProtKB-UniPathway"/>
</dbReference>
<dbReference type="NCBIfam" id="NF006421">
    <property type="entry name" value="PRK08673.1"/>
    <property type="match status" value="1"/>
</dbReference>
<feature type="domain" description="Prephenate dehydratase" evidence="2">
    <location>
        <begin position="358"/>
        <end position="534"/>
    </location>
</feature>
<evidence type="ECO:0000259" key="3">
    <source>
        <dbReference type="PROSITE" id="PS51671"/>
    </source>
</evidence>
<name>A0A328FED5_9BACT</name>
<dbReference type="InterPro" id="IPR052899">
    <property type="entry name" value="Class-I_DAHP_synthase"/>
</dbReference>
<dbReference type="PROSITE" id="PS51671">
    <property type="entry name" value="ACT"/>
    <property type="match status" value="1"/>
</dbReference>
<evidence type="ECO:0000256" key="1">
    <source>
        <dbReference type="ARBA" id="ARBA00022679"/>
    </source>
</evidence>
<dbReference type="Proteomes" id="UP000248798">
    <property type="component" value="Unassembled WGS sequence"/>
</dbReference>
<dbReference type="Gene3D" id="3.40.190.10">
    <property type="entry name" value="Periplasmic binding protein-like II"/>
    <property type="match status" value="2"/>
</dbReference>
<dbReference type="InterPro" id="IPR001086">
    <property type="entry name" value="Preph_deHydtase"/>
</dbReference>
<dbReference type="Pfam" id="PF00793">
    <property type="entry name" value="DAHP_synth_1"/>
    <property type="match status" value="1"/>
</dbReference>
<dbReference type="InterPro" id="IPR045865">
    <property type="entry name" value="ACT-like_dom_sf"/>
</dbReference>
<feature type="domain" description="ACT" evidence="3">
    <location>
        <begin position="546"/>
        <end position="622"/>
    </location>
</feature>
<dbReference type="EC" id="2.5.1.54" evidence="5"/>
<dbReference type="OrthoDB" id="9802281at2"/>
<dbReference type="UniPathway" id="UPA00121">
    <property type="reaction ID" value="UER00345"/>
</dbReference>
<dbReference type="Pfam" id="PF01842">
    <property type="entry name" value="ACT"/>
    <property type="match status" value="1"/>
</dbReference>
<dbReference type="EMBL" id="CP036313">
    <property type="protein sequence ID" value="QBH14508.1"/>
    <property type="molecule type" value="Genomic_DNA"/>
</dbReference>
<dbReference type="PROSITE" id="PS51171">
    <property type="entry name" value="PREPHENATE_DEHYDR_3"/>
    <property type="match status" value="1"/>
</dbReference>
<dbReference type="InterPro" id="IPR006218">
    <property type="entry name" value="DAHP1/KDSA"/>
</dbReference>
<dbReference type="Gene3D" id="3.30.70.1140">
    <property type="entry name" value="Phospho-2-dehydro-3-deoxyheptonate aldolase, domain 1"/>
    <property type="match status" value="1"/>
</dbReference>
<dbReference type="InterPro" id="IPR006268">
    <property type="entry name" value="DAHP_syn_2"/>
</dbReference>
<dbReference type="InterPro" id="IPR013785">
    <property type="entry name" value="Aldolase_TIM"/>
</dbReference>
<dbReference type="GO" id="GO:0016832">
    <property type="term" value="F:aldehyde-lyase activity"/>
    <property type="evidence" value="ECO:0007669"/>
    <property type="project" value="InterPro"/>
</dbReference>
<dbReference type="SUPFAM" id="SSF51569">
    <property type="entry name" value="Aldolase"/>
    <property type="match status" value="1"/>
</dbReference>
<dbReference type="RefSeq" id="WP_111957714.1">
    <property type="nucleotide sequence ID" value="NZ_CP036313.1"/>
</dbReference>
<gene>
    <name evidence="5" type="primary">aroF</name>
    <name evidence="5" type="ORF">DO021_13835</name>
    <name evidence="4" type="ORF">EYB58_17195</name>
</gene>
<dbReference type="InterPro" id="IPR002912">
    <property type="entry name" value="ACT_dom"/>
</dbReference>
<protein>
    <submittedName>
        <fullName evidence="5">3-deoxy-7-phosphoheptulonate synthase</fullName>
        <ecNumber evidence="5">2.5.1.54</ecNumber>
    </submittedName>
</protein>
<dbReference type="AlphaFoldDB" id="A0A328FED5"/>
<proteinExistence type="predicted"/>
<dbReference type="Gene3D" id="3.30.70.260">
    <property type="match status" value="1"/>
</dbReference>
<keyword evidence="1 5" id="KW-0808">Transferase</keyword>
<organism evidence="5 6">
    <name type="scientific">Desulfobacter hydrogenophilus</name>
    <dbReference type="NCBI Taxonomy" id="2291"/>
    <lineage>
        <taxon>Bacteria</taxon>
        <taxon>Pseudomonadati</taxon>
        <taxon>Thermodesulfobacteriota</taxon>
        <taxon>Desulfobacteria</taxon>
        <taxon>Desulfobacterales</taxon>
        <taxon>Desulfobacteraceae</taxon>
        <taxon>Desulfobacter</taxon>
    </lineage>
</organism>
<keyword evidence="7" id="KW-1185">Reference proteome</keyword>
<dbReference type="Pfam" id="PF00800">
    <property type="entry name" value="PDT"/>
    <property type="match status" value="1"/>
</dbReference>
<dbReference type="Proteomes" id="UP000293902">
    <property type="component" value="Chromosome"/>
</dbReference>
<evidence type="ECO:0000313" key="7">
    <source>
        <dbReference type="Proteomes" id="UP000293902"/>
    </source>
</evidence>
<reference evidence="4 7" key="2">
    <citation type="submission" date="2019-02" db="EMBL/GenBank/DDBJ databases">
        <title>Complete genome sequence of Desulfobacter hydrogenophilus AcRS1.</title>
        <authorList>
            <person name="Marietou A."/>
            <person name="Lund M.B."/>
            <person name="Marshall I.P.G."/>
            <person name="Schreiber L."/>
            <person name="Jorgensen B."/>
        </authorList>
    </citation>
    <scope>NUCLEOTIDE SEQUENCE [LARGE SCALE GENOMIC DNA]</scope>
    <source>
        <strain evidence="4 7">AcRS1</strain>
    </source>
</reference>
<dbReference type="CDD" id="cd13631">
    <property type="entry name" value="PBP2_Ct-PDT_like"/>
    <property type="match status" value="1"/>
</dbReference>
<dbReference type="SUPFAM" id="SSF53850">
    <property type="entry name" value="Periplasmic binding protein-like II"/>
    <property type="match status" value="1"/>
</dbReference>
<evidence type="ECO:0000259" key="2">
    <source>
        <dbReference type="PROSITE" id="PS51171"/>
    </source>
</evidence>
<dbReference type="Gene3D" id="3.20.20.70">
    <property type="entry name" value="Aldolase class I"/>
    <property type="match status" value="1"/>
</dbReference>
<dbReference type="NCBIfam" id="NF009239">
    <property type="entry name" value="PRK12595.1"/>
    <property type="match status" value="1"/>
</dbReference>
<dbReference type="PANTHER" id="PTHR43018:SF2">
    <property type="entry name" value="PHOSPHO-2-DEHYDRO-3-DEOXYHEPTONATE ALDOLASE"/>
    <property type="match status" value="1"/>
</dbReference>
<dbReference type="PANTHER" id="PTHR43018">
    <property type="entry name" value="PHOSPHO-2-DEHYDRO-3-DEOXYHEPTONATE ALDOLASE"/>
    <property type="match status" value="1"/>
</dbReference>
<dbReference type="SUPFAM" id="SSF55021">
    <property type="entry name" value="ACT-like"/>
    <property type="match status" value="1"/>
</dbReference>
<sequence length="622" mass="67613">MKLILESTITNAQQAAIDASLATDGCIVSRITDAGRRIIGITAARVKRNADAYADLDGVETAVPISTAHKLVSREFKAEDTLVKAGAVTVGGDRIAIIAGPCAVESRDQAMTIAREVKKYGAVLFRGGAYKPRSSPYSFQGLEEEGLKILAQVREETGLGVVTEMTSPAQAELMEKYVDVVQIGARNMQNFELLKCAGKMSKPVVLKRGLAATIQEWLMSAEYIAAGGNTNIILCERGIRTFEPYTRNTLDLSAIPVLKKLTHLPIVIDPSHATGIREKVAPMARAAVAAGADALMIEVHSDPDKALSDGPQSLYPEQFGNLTRDIYVIAPVVGKQLDFNYLKKKEFIPDTHTQNTAACAIIGEPGTYSHKACLSYFGNDVTPMTMMSFKEIFTAVKNNSASYGVVPVENSLSGSVHENYDLLQTHNLKIIGEMTIRIKHALITHPGVDVSAVKTILAPSHVIAQCQNYLVQMTATEILPVRTGVSAVKQTKELDPSVAAIGPAMAAEIFDMDVAHESIEDNPMNYTRFAVIAREFKGHKKADKTSIIFSTGNRPGALLEVMQIFSDHHINLVKLESRPVAGKPWEYLFYADLEADLDDTVSNPVLDALSKKVETLRVLGRY</sequence>
<reference evidence="5 6" key="1">
    <citation type="submission" date="2018-06" db="EMBL/GenBank/DDBJ databases">
        <title>Complete Genome Sequence of Desulfobacter hydrogenophilus (DSM3380).</title>
        <authorList>
            <person name="Marietou A."/>
            <person name="Schreiber L."/>
            <person name="Marshall I."/>
            <person name="Jorgensen B."/>
        </authorList>
    </citation>
    <scope>NUCLEOTIDE SEQUENCE [LARGE SCALE GENOMIC DNA]</scope>
    <source>
        <strain evidence="5 6">DSM 3380</strain>
    </source>
</reference>
<evidence type="ECO:0000313" key="6">
    <source>
        <dbReference type="Proteomes" id="UP000248798"/>
    </source>
</evidence>